<protein>
    <submittedName>
        <fullName evidence="3">Uncharacterized protein</fullName>
    </submittedName>
</protein>
<feature type="transmembrane region" description="Helical" evidence="2">
    <location>
        <begin position="51"/>
        <end position="73"/>
    </location>
</feature>
<feature type="non-terminal residue" evidence="3">
    <location>
        <position position="158"/>
    </location>
</feature>
<feature type="transmembrane region" description="Helical" evidence="2">
    <location>
        <begin position="21"/>
        <end position="45"/>
    </location>
</feature>
<reference evidence="3" key="1">
    <citation type="submission" date="2014-12" db="EMBL/GenBank/DDBJ databases">
        <title>Insight into the proteome of Arion vulgaris.</title>
        <authorList>
            <person name="Aradska J."/>
            <person name="Bulat T."/>
            <person name="Smidak R."/>
            <person name="Sarate P."/>
            <person name="Gangsoo J."/>
            <person name="Sialana F."/>
            <person name="Bilban M."/>
            <person name="Lubec G."/>
        </authorList>
    </citation>
    <scope>NUCLEOTIDE SEQUENCE</scope>
    <source>
        <tissue evidence="3">Skin</tissue>
    </source>
</reference>
<keyword evidence="2" id="KW-0812">Transmembrane</keyword>
<dbReference type="AlphaFoldDB" id="A0A0B6Y1X5"/>
<evidence type="ECO:0000256" key="2">
    <source>
        <dbReference type="SAM" id="Phobius"/>
    </source>
</evidence>
<evidence type="ECO:0000313" key="3">
    <source>
        <dbReference type="EMBL" id="CEK50149.1"/>
    </source>
</evidence>
<sequence length="158" mass="17325">EKERSQIGKERVSKAVDVIGRLGTLFVMLITTINELIIMVVSFLVSNYVNGAIYLIILAFLHLPVLVFMFWGLCKLRQPKSVSADPSDAGPGQDKDKKEINNEDANTSGEKGDSLKNDSTNGPNEKLQVDSVTPPVVLNIEPEKNPTEDDKALQDQAS</sequence>
<evidence type="ECO:0000256" key="1">
    <source>
        <dbReference type="SAM" id="MobiDB-lite"/>
    </source>
</evidence>
<accession>A0A0B6Y1X5</accession>
<feature type="compositionally biased region" description="Basic and acidic residues" evidence="1">
    <location>
        <begin position="141"/>
        <end position="158"/>
    </location>
</feature>
<feature type="non-terminal residue" evidence="3">
    <location>
        <position position="1"/>
    </location>
</feature>
<gene>
    <name evidence="3" type="primary">ORF9997</name>
</gene>
<keyword evidence="2" id="KW-1133">Transmembrane helix</keyword>
<feature type="region of interest" description="Disordered" evidence="1">
    <location>
        <begin position="80"/>
        <end position="158"/>
    </location>
</feature>
<name>A0A0B6Y1X5_9EUPU</name>
<dbReference type="EMBL" id="HACG01003284">
    <property type="protein sequence ID" value="CEK50149.1"/>
    <property type="molecule type" value="Transcribed_RNA"/>
</dbReference>
<organism evidence="3">
    <name type="scientific">Arion vulgaris</name>
    <dbReference type="NCBI Taxonomy" id="1028688"/>
    <lineage>
        <taxon>Eukaryota</taxon>
        <taxon>Metazoa</taxon>
        <taxon>Spiralia</taxon>
        <taxon>Lophotrochozoa</taxon>
        <taxon>Mollusca</taxon>
        <taxon>Gastropoda</taxon>
        <taxon>Heterobranchia</taxon>
        <taxon>Euthyneura</taxon>
        <taxon>Panpulmonata</taxon>
        <taxon>Eupulmonata</taxon>
        <taxon>Stylommatophora</taxon>
        <taxon>Helicina</taxon>
        <taxon>Arionoidea</taxon>
        <taxon>Arionidae</taxon>
        <taxon>Arion</taxon>
    </lineage>
</organism>
<keyword evidence="2" id="KW-0472">Membrane</keyword>
<proteinExistence type="predicted"/>